<evidence type="ECO:0000256" key="1">
    <source>
        <dbReference type="ARBA" id="ARBA00004651"/>
    </source>
</evidence>
<feature type="region of interest" description="Disordered" evidence="6">
    <location>
        <begin position="50"/>
        <end position="94"/>
    </location>
</feature>
<gene>
    <name evidence="9" type="ORF">B1400_1175</name>
</gene>
<dbReference type="Proteomes" id="UP000217986">
    <property type="component" value="Unassembled WGS sequence"/>
</dbReference>
<feature type="domain" description="ABC3 transporter permease C-terminal" evidence="8">
    <location>
        <begin position="197"/>
        <end position="312"/>
    </location>
</feature>
<keyword evidence="3 7" id="KW-0812">Transmembrane</keyword>
<organism evidence="9 10">
    <name type="scientific">Bifidobacterium italicum</name>
    <dbReference type="NCBI Taxonomy" id="1960968"/>
    <lineage>
        <taxon>Bacteria</taxon>
        <taxon>Bacillati</taxon>
        <taxon>Actinomycetota</taxon>
        <taxon>Actinomycetes</taxon>
        <taxon>Bifidobacteriales</taxon>
        <taxon>Bifidobacteriaceae</taxon>
        <taxon>Bifidobacterium</taxon>
    </lineage>
</organism>
<sequence>MNTFALWRLFHRGSFGMSRSLRTVRRDMRSDAQPTANAAVPDMATANMQPATTVSEQPSPTSADGAAGTAATAASSTADTATARASDMTRAPQSIASGDTAVDCAAIDAAAVEPTSTADAQPVRARRRGDGDFTGMLAVIAFAAATAIFLTVLGGLHGFIWRASPDHTVGCMFDAARCTSHANVSADGEFYVTLAIFACVLLIVPFTTLAGSAARLAATRRDERLATLRLVGATTSQVTRLTAFEAVSQAVLGALIGIGGYFAIMPLIMMLTFENRRFTFEQLWVGPVALVGTVAGVALLALVSALLTLRRVAITPLGVTARQGSTLPSGWRAVIFVVVLIGGFIMLNSLQLFAQVGRIVVYAIAFGIIGGCFMLLNLIGSWIVTAVAKTRVRRPKNAAVMIAMRRILDNPKRAWRNVSGIALAVFIAGITSVCGILAAGDNADARAVTLMHDIALGGTLTLVFAAVLAAVSSGIMQSANVYDQAAEYHMLILEGTDARTLRRARFSEVLTPLNTVIIVAAGCSMFLMLPLLGSALTAPAVLLRLVFGIALCYALVSVGALCANRTAARLDTVSRRRDD</sequence>
<feature type="transmembrane region" description="Helical" evidence="7">
    <location>
        <begin position="450"/>
        <end position="471"/>
    </location>
</feature>
<accession>A0A2A2EJ93</accession>
<evidence type="ECO:0000256" key="7">
    <source>
        <dbReference type="SAM" id="Phobius"/>
    </source>
</evidence>
<feature type="transmembrane region" description="Helical" evidence="7">
    <location>
        <begin position="509"/>
        <end position="529"/>
    </location>
</feature>
<evidence type="ECO:0000256" key="5">
    <source>
        <dbReference type="ARBA" id="ARBA00023136"/>
    </source>
</evidence>
<dbReference type="AlphaFoldDB" id="A0A2A2EJ93"/>
<name>A0A2A2EJ93_9BIFI</name>
<feature type="transmembrane region" description="Helical" evidence="7">
    <location>
        <begin position="414"/>
        <end position="438"/>
    </location>
</feature>
<dbReference type="InterPro" id="IPR003838">
    <property type="entry name" value="ABC3_permease_C"/>
</dbReference>
<feature type="compositionally biased region" description="Polar residues" evidence="6">
    <location>
        <begin position="50"/>
        <end position="60"/>
    </location>
</feature>
<reference evidence="9 10" key="1">
    <citation type="journal article" date="2017" name="ISME J.">
        <title>Unveiling bifidobacterial biogeography across the mammalian branch of the tree of life.</title>
        <authorList>
            <person name="Milani C."/>
            <person name="Mangifesta M."/>
            <person name="Mancabelli L."/>
            <person name="Lugli G.A."/>
            <person name="James K."/>
            <person name="Duranti S."/>
            <person name="Turroni F."/>
            <person name="Ferrario C."/>
            <person name="Ossiprandi M.C."/>
            <person name="van Sinderen D."/>
            <person name="Ventura M."/>
        </authorList>
    </citation>
    <scope>NUCLEOTIDE SEQUENCE [LARGE SCALE GENOMIC DNA]</scope>
    <source>
        <strain evidence="9 10">70</strain>
    </source>
</reference>
<feature type="transmembrane region" description="Helical" evidence="7">
    <location>
        <begin position="190"/>
        <end position="214"/>
    </location>
</feature>
<feature type="transmembrane region" description="Helical" evidence="7">
    <location>
        <begin position="330"/>
        <end position="353"/>
    </location>
</feature>
<evidence type="ECO:0000313" key="9">
    <source>
        <dbReference type="EMBL" id="PAU69113.1"/>
    </source>
</evidence>
<feature type="transmembrane region" description="Helical" evidence="7">
    <location>
        <begin position="359"/>
        <end position="384"/>
    </location>
</feature>
<comment type="caution">
    <text evidence="9">The sequence shown here is derived from an EMBL/GenBank/DDBJ whole genome shotgun (WGS) entry which is preliminary data.</text>
</comment>
<feature type="transmembrane region" description="Helical" evidence="7">
    <location>
        <begin position="250"/>
        <end position="271"/>
    </location>
</feature>
<dbReference type="GO" id="GO:0005886">
    <property type="term" value="C:plasma membrane"/>
    <property type="evidence" value="ECO:0007669"/>
    <property type="project" value="UniProtKB-SubCell"/>
</dbReference>
<dbReference type="EMBL" id="MVOG01000023">
    <property type="protein sequence ID" value="PAU69113.1"/>
    <property type="molecule type" value="Genomic_DNA"/>
</dbReference>
<feature type="transmembrane region" description="Helical" evidence="7">
    <location>
        <begin position="136"/>
        <end position="160"/>
    </location>
</feature>
<evidence type="ECO:0000313" key="10">
    <source>
        <dbReference type="Proteomes" id="UP000217986"/>
    </source>
</evidence>
<evidence type="ECO:0000256" key="4">
    <source>
        <dbReference type="ARBA" id="ARBA00022989"/>
    </source>
</evidence>
<dbReference type="Pfam" id="PF02687">
    <property type="entry name" value="FtsX"/>
    <property type="match status" value="1"/>
</dbReference>
<feature type="transmembrane region" description="Helical" evidence="7">
    <location>
        <begin position="283"/>
        <end position="309"/>
    </location>
</feature>
<keyword evidence="4 7" id="KW-1133">Transmembrane helix</keyword>
<keyword evidence="5 7" id="KW-0472">Membrane</keyword>
<evidence type="ECO:0000256" key="2">
    <source>
        <dbReference type="ARBA" id="ARBA00022475"/>
    </source>
</evidence>
<feature type="transmembrane region" description="Helical" evidence="7">
    <location>
        <begin position="541"/>
        <end position="563"/>
    </location>
</feature>
<proteinExistence type="predicted"/>
<evidence type="ECO:0000259" key="8">
    <source>
        <dbReference type="Pfam" id="PF02687"/>
    </source>
</evidence>
<evidence type="ECO:0000256" key="3">
    <source>
        <dbReference type="ARBA" id="ARBA00022692"/>
    </source>
</evidence>
<evidence type="ECO:0000256" key="6">
    <source>
        <dbReference type="SAM" id="MobiDB-lite"/>
    </source>
</evidence>
<feature type="compositionally biased region" description="Low complexity" evidence="6">
    <location>
        <begin position="61"/>
        <end position="91"/>
    </location>
</feature>
<comment type="subcellular location">
    <subcellularLocation>
        <location evidence="1">Cell membrane</location>
        <topology evidence="1">Multi-pass membrane protein</topology>
    </subcellularLocation>
</comment>
<protein>
    <submittedName>
        <fullName evidence="9">ABC transporter permease</fullName>
    </submittedName>
</protein>
<keyword evidence="2" id="KW-1003">Cell membrane</keyword>
<keyword evidence="10" id="KW-1185">Reference proteome</keyword>